<accession>A0A3P3W175</accession>
<dbReference type="OrthoDB" id="3268477at2"/>
<protein>
    <submittedName>
        <fullName evidence="2">SPOR domain-containing protein</fullName>
    </submittedName>
</protein>
<comment type="caution">
    <text evidence="2">The sequence shown here is derived from an EMBL/GenBank/DDBJ whole genome shotgun (WGS) entry which is preliminary data.</text>
</comment>
<dbReference type="EMBL" id="RQVS01000001">
    <property type="protein sequence ID" value="RRJ88802.1"/>
    <property type="molecule type" value="Genomic_DNA"/>
</dbReference>
<dbReference type="RefSeq" id="WP_124969050.1">
    <property type="nucleotide sequence ID" value="NZ_RQVS01000001.1"/>
</dbReference>
<organism evidence="2 3">
    <name type="scientific">Gulosibacter macacae</name>
    <dbReference type="NCBI Taxonomy" id="2488791"/>
    <lineage>
        <taxon>Bacteria</taxon>
        <taxon>Bacillati</taxon>
        <taxon>Actinomycetota</taxon>
        <taxon>Actinomycetes</taxon>
        <taxon>Micrococcales</taxon>
        <taxon>Microbacteriaceae</taxon>
        <taxon>Gulosibacter</taxon>
    </lineage>
</organism>
<feature type="region of interest" description="Disordered" evidence="1">
    <location>
        <begin position="1"/>
        <end position="35"/>
    </location>
</feature>
<dbReference type="Proteomes" id="UP000274391">
    <property type="component" value="Unassembled WGS sequence"/>
</dbReference>
<keyword evidence="3" id="KW-1185">Reference proteome</keyword>
<reference evidence="2 3" key="1">
    <citation type="submission" date="2018-11" db="EMBL/GenBank/DDBJ databases">
        <title>YIM 102482-1 draft genome.</title>
        <authorList>
            <person name="Li G."/>
            <person name="Jiang Y."/>
        </authorList>
    </citation>
    <scope>NUCLEOTIDE SEQUENCE [LARGE SCALE GENOMIC DNA]</scope>
    <source>
        <strain evidence="2 3">YIM 102482-1</strain>
    </source>
</reference>
<proteinExistence type="predicted"/>
<evidence type="ECO:0000313" key="2">
    <source>
        <dbReference type="EMBL" id="RRJ88802.1"/>
    </source>
</evidence>
<evidence type="ECO:0000313" key="3">
    <source>
        <dbReference type="Proteomes" id="UP000274391"/>
    </source>
</evidence>
<gene>
    <name evidence="2" type="ORF">EG850_01305</name>
</gene>
<dbReference type="AlphaFoldDB" id="A0A3P3W175"/>
<name>A0A3P3W175_9MICO</name>
<sequence length="65" mass="7532">MSDYNETPEEYWYNTRTGEVEQGKQSISSERLGPFPTFEQAERANEKLAENARAWAEEEAAEDDE</sequence>
<evidence type="ECO:0000256" key="1">
    <source>
        <dbReference type="SAM" id="MobiDB-lite"/>
    </source>
</evidence>